<accession>A0AAE3QQU0</accession>
<dbReference type="CDD" id="cd08998">
    <property type="entry name" value="GH43_Arb43a-like"/>
    <property type="match status" value="1"/>
</dbReference>
<evidence type="ECO:0000256" key="7">
    <source>
        <dbReference type="RuleBase" id="RU361187"/>
    </source>
</evidence>
<protein>
    <submittedName>
        <fullName evidence="10">Arabinan endo-1,5-alpha-L-arabinosidase</fullName>
    </submittedName>
</protein>
<dbReference type="InterPro" id="IPR032291">
    <property type="entry name" value="Abn2_C"/>
</dbReference>
<dbReference type="PANTHER" id="PTHR43301:SF3">
    <property type="entry name" value="ARABINAN ENDO-1,5-ALPHA-L-ARABINOSIDASE A-RELATED"/>
    <property type="match status" value="1"/>
</dbReference>
<feature type="chain" id="PRO_5041982190" evidence="8">
    <location>
        <begin position="23"/>
        <end position="491"/>
    </location>
</feature>
<evidence type="ECO:0000313" key="11">
    <source>
        <dbReference type="Proteomes" id="UP001241110"/>
    </source>
</evidence>
<comment type="pathway">
    <text evidence="1">Glycan metabolism; L-arabinan degradation.</text>
</comment>
<dbReference type="GO" id="GO:0005975">
    <property type="term" value="P:carbohydrate metabolic process"/>
    <property type="evidence" value="ECO:0007669"/>
    <property type="project" value="InterPro"/>
</dbReference>
<comment type="similarity">
    <text evidence="2 7">Belongs to the glycosyl hydrolase 43 family.</text>
</comment>
<name>A0AAE3QQU0_9BACT</name>
<dbReference type="Pfam" id="PF04616">
    <property type="entry name" value="Glyco_hydro_43"/>
    <property type="match status" value="1"/>
</dbReference>
<evidence type="ECO:0000256" key="8">
    <source>
        <dbReference type="SAM" id="SignalP"/>
    </source>
</evidence>
<dbReference type="InterPro" id="IPR006710">
    <property type="entry name" value="Glyco_hydro_43"/>
</dbReference>
<dbReference type="InterPro" id="IPR023296">
    <property type="entry name" value="Glyco_hydro_beta-prop_sf"/>
</dbReference>
<comment type="caution">
    <text evidence="10">The sequence shown here is derived from an EMBL/GenBank/DDBJ whole genome shotgun (WGS) entry which is preliminary data.</text>
</comment>
<evidence type="ECO:0000313" key="10">
    <source>
        <dbReference type="EMBL" id="MDJ1483792.1"/>
    </source>
</evidence>
<evidence type="ECO:0000256" key="4">
    <source>
        <dbReference type="ARBA" id="ARBA00023295"/>
    </source>
</evidence>
<evidence type="ECO:0000256" key="3">
    <source>
        <dbReference type="ARBA" id="ARBA00022801"/>
    </source>
</evidence>
<dbReference type="Gene3D" id="2.115.10.20">
    <property type="entry name" value="Glycosyl hydrolase domain, family 43"/>
    <property type="match status" value="1"/>
</dbReference>
<sequence length="491" mass="56276">MTLKIRIAFLFWLVRSFMRGFAQTQTLDPQIKDDYTDIAGLDHYKEWAGYNVHDPSCIKVGEYYYVYSTDAIYFPRNAERKNPEVKQGNIQVRRSKDLVHWEFLGWALDKIPDEAVQHIRSVSGGKDPQNVWAPYVLKQGNTFRMYYAVSLFGKKTSYIGLATSTSPIGPWTQAGDVVKTDSTSLMNAIDPTIVNDVVNGKQWMLYGSYFGGLYCVELNPVTGLPVMEGDQGYLVVNRADAKSRVVEAPEVIYNPQFKKYYLFVSYDALFTHYNVRVGRADKPEGPYFDMNGKNMADTTNNYPILTYAYRFQNHAGWAGVGHCSVINDNGAFYMLHQGRLAPTNQLMVLHVRKMFWTEDGWPMVSPERYANVPQSKIEKNELIGKWEQIELTEIADKTQLWQGQIRGGWKYDTTLFNNSKLVELLANGNVKNQKDLHWKLTGQSLELVNAATKAKLELLIWREWDWENKRPTIVFSGINKQGLGVWGKKTL</sequence>
<reference evidence="10" key="1">
    <citation type="submission" date="2023-05" db="EMBL/GenBank/DDBJ databases">
        <authorList>
            <person name="Zhang X."/>
        </authorList>
    </citation>
    <scope>NUCLEOTIDE SEQUENCE</scope>
    <source>
        <strain evidence="10">YF14B1</strain>
    </source>
</reference>
<dbReference type="InterPro" id="IPR050727">
    <property type="entry name" value="GH43_arabinanases"/>
</dbReference>
<evidence type="ECO:0000256" key="1">
    <source>
        <dbReference type="ARBA" id="ARBA00004834"/>
    </source>
</evidence>
<keyword evidence="4 7" id="KW-0326">Glycosidase</keyword>
<feature type="domain" description="Extracellular endo-alpha-(1-&gt;5)-L-arabinanase C-terminal" evidence="9">
    <location>
        <begin position="366"/>
        <end position="487"/>
    </location>
</feature>
<dbReference type="GO" id="GO:0004553">
    <property type="term" value="F:hydrolase activity, hydrolyzing O-glycosyl compounds"/>
    <property type="evidence" value="ECO:0007669"/>
    <property type="project" value="InterPro"/>
</dbReference>
<feature type="site" description="Important for catalytic activity, responsible for pKa modulation of the active site Glu and correct orientation of both the proton donor and substrate" evidence="6">
    <location>
        <position position="190"/>
    </location>
</feature>
<proteinExistence type="inferred from homology"/>
<dbReference type="SUPFAM" id="SSF75005">
    <property type="entry name" value="Arabinanase/levansucrase/invertase"/>
    <property type="match status" value="1"/>
</dbReference>
<feature type="signal peptide" evidence="8">
    <location>
        <begin position="1"/>
        <end position="22"/>
    </location>
</feature>
<keyword evidence="8" id="KW-0732">Signal</keyword>
<feature type="active site" description="Proton acceptor" evidence="5">
    <location>
        <position position="54"/>
    </location>
</feature>
<evidence type="ECO:0000256" key="6">
    <source>
        <dbReference type="PIRSR" id="PIRSR606710-2"/>
    </source>
</evidence>
<evidence type="ECO:0000256" key="2">
    <source>
        <dbReference type="ARBA" id="ARBA00009865"/>
    </source>
</evidence>
<dbReference type="RefSeq" id="WP_313984169.1">
    <property type="nucleotide sequence ID" value="NZ_JASJOS010000012.1"/>
</dbReference>
<keyword evidence="3 7" id="KW-0378">Hydrolase</keyword>
<dbReference type="EMBL" id="JASJOS010000012">
    <property type="protein sequence ID" value="MDJ1483792.1"/>
    <property type="molecule type" value="Genomic_DNA"/>
</dbReference>
<dbReference type="Proteomes" id="UP001241110">
    <property type="component" value="Unassembled WGS sequence"/>
</dbReference>
<evidence type="ECO:0000256" key="5">
    <source>
        <dbReference type="PIRSR" id="PIRSR606710-1"/>
    </source>
</evidence>
<organism evidence="10 11">
    <name type="scientific">Xanthocytophaga flava</name>
    <dbReference type="NCBI Taxonomy" id="3048013"/>
    <lineage>
        <taxon>Bacteria</taxon>
        <taxon>Pseudomonadati</taxon>
        <taxon>Bacteroidota</taxon>
        <taxon>Cytophagia</taxon>
        <taxon>Cytophagales</taxon>
        <taxon>Rhodocytophagaceae</taxon>
        <taxon>Xanthocytophaga</taxon>
    </lineage>
</organism>
<dbReference type="PANTHER" id="PTHR43301">
    <property type="entry name" value="ARABINAN ENDO-1,5-ALPHA-L-ARABINOSIDASE"/>
    <property type="match status" value="1"/>
</dbReference>
<dbReference type="AlphaFoldDB" id="A0AAE3QQU0"/>
<feature type="active site" description="Proton donor" evidence="5">
    <location>
        <position position="247"/>
    </location>
</feature>
<gene>
    <name evidence="10" type="ORF">QNI16_25050</name>
</gene>
<dbReference type="Pfam" id="PF16369">
    <property type="entry name" value="GH43_C"/>
    <property type="match status" value="1"/>
</dbReference>
<evidence type="ECO:0000259" key="9">
    <source>
        <dbReference type="Pfam" id="PF16369"/>
    </source>
</evidence>
<dbReference type="Gene3D" id="2.40.128.10">
    <property type="match status" value="1"/>
</dbReference>